<dbReference type="Proteomes" id="UP000662873">
    <property type="component" value="Chromosome"/>
</dbReference>
<keyword evidence="2" id="KW-0238">DNA-binding</keyword>
<feature type="domain" description="Tyr recombinase" evidence="4">
    <location>
        <begin position="192"/>
        <end position="391"/>
    </location>
</feature>
<dbReference type="PANTHER" id="PTHR30349:SF64">
    <property type="entry name" value="PROPHAGE INTEGRASE INTD-RELATED"/>
    <property type="match status" value="1"/>
</dbReference>
<dbReference type="Gene3D" id="1.10.150.130">
    <property type="match status" value="1"/>
</dbReference>
<dbReference type="GO" id="GO:0006310">
    <property type="term" value="P:DNA recombination"/>
    <property type="evidence" value="ECO:0007669"/>
    <property type="project" value="UniProtKB-KW"/>
</dbReference>
<organism evidence="5 6">
    <name type="scientific">Candidatus Nitrosymbiomonas proteolyticus</name>
    <dbReference type="NCBI Taxonomy" id="2608984"/>
    <lineage>
        <taxon>Bacteria</taxon>
        <taxon>Bacillati</taxon>
        <taxon>Armatimonadota</taxon>
        <taxon>Armatimonadota incertae sedis</taxon>
        <taxon>Candidatus Nitrosymbiomonas</taxon>
    </lineage>
</organism>
<evidence type="ECO:0000256" key="2">
    <source>
        <dbReference type="ARBA" id="ARBA00023125"/>
    </source>
</evidence>
<evidence type="ECO:0000259" key="4">
    <source>
        <dbReference type="PROSITE" id="PS51898"/>
    </source>
</evidence>
<reference evidence="5" key="1">
    <citation type="journal article" name="DNA Res.">
        <title>The physiological potential of anammox bacteria as revealed by their core genome structure.</title>
        <authorList>
            <person name="Okubo T."/>
            <person name="Toyoda A."/>
            <person name="Fukuhara K."/>
            <person name="Uchiyama I."/>
            <person name="Harigaya Y."/>
            <person name="Kuroiwa M."/>
            <person name="Suzuki T."/>
            <person name="Murakami Y."/>
            <person name="Suwa Y."/>
            <person name="Takami H."/>
        </authorList>
    </citation>
    <scope>NUCLEOTIDE SEQUENCE</scope>
    <source>
        <strain evidence="5">317325-2</strain>
    </source>
</reference>
<gene>
    <name evidence="5" type="ORF">NPRO_07770</name>
</gene>
<dbReference type="InterPro" id="IPR050090">
    <property type="entry name" value="Tyrosine_recombinase_XerCD"/>
</dbReference>
<dbReference type="InterPro" id="IPR011010">
    <property type="entry name" value="DNA_brk_join_enz"/>
</dbReference>
<dbReference type="GO" id="GO:0015074">
    <property type="term" value="P:DNA integration"/>
    <property type="evidence" value="ECO:0007669"/>
    <property type="project" value="InterPro"/>
</dbReference>
<dbReference type="InterPro" id="IPR010998">
    <property type="entry name" value="Integrase_recombinase_N"/>
</dbReference>
<evidence type="ECO:0000313" key="6">
    <source>
        <dbReference type="Proteomes" id="UP000662873"/>
    </source>
</evidence>
<protein>
    <submittedName>
        <fullName evidence="5">Phage integrase family protein</fullName>
    </submittedName>
</protein>
<keyword evidence="3" id="KW-0233">DNA recombination</keyword>
<dbReference type="PROSITE" id="PS51898">
    <property type="entry name" value="TYR_RECOMBINASE"/>
    <property type="match status" value="1"/>
</dbReference>
<sequence>MAKAISGEGSIRRRLSGKLAGKWRVQWSYDDPMSNELTTVDRTFPTQAEAARFLKELKVRVHTGQKIEVANAKRALTLNTWFDELAGTSANGFAGRWQEDGMKLKTISTKVSRYNTHVRNSEVGKLPVQHIDIDRARAFFRTMKEEGKSKATMKDVQGVLVKVLNDAIDTYEKLPNLRNPFSKVKLETPEVREAIVVTPKDAMQAVRKLSNEEDRAFLGLFFLAGLRLSEHMAITAEQIDFDKGVIVIDRAVKLGPTGKQDLGLPKGDKVRLVTMCPTLAELLRPLVEKTDSYLFPAKSVDSPRMKKRTYENWHRILKETGLPEELEPRDCRLSHNTWLEKFCPKVSLSTRLEHMGHSVNRNSSEHRGLTVNLRNYTRFLSDAQGILRKELERVVKAALRKGR</sequence>
<evidence type="ECO:0000313" key="5">
    <source>
        <dbReference type="EMBL" id="BBO23182.1"/>
    </source>
</evidence>
<evidence type="ECO:0000256" key="3">
    <source>
        <dbReference type="ARBA" id="ARBA00023172"/>
    </source>
</evidence>
<dbReference type="EMBL" id="AP021858">
    <property type="protein sequence ID" value="BBO23182.1"/>
    <property type="molecule type" value="Genomic_DNA"/>
</dbReference>
<dbReference type="Pfam" id="PF00589">
    <property type="entry name" value="Phage_integrase"/>
    <property type="match status" value="1"/>
</dbReference>
<dbReference type="AlphaFoldDB" id="A0A809RTV1"/>
<dbReference type="InterPro" id="IPR002104">
    <property type="entry name" value="Integrase_catalytic"/>
</dbReference>
<comment type="similarity">
    <text evidence="1">Belongs to the 'phage' integrase family.</text>
</comment>
<dbReference type="GO" id="GO:0003677">
    <property type="term" value="F:DNA binding"/>
    <property type="evidence" value="ECO:0007669"/>
    <property type="project" value="UniProtKB-KW"/>
</dbReference>
<dbReference type="PANTHER" id="PTHR30349">
    <property type="entry name" value="PHAGE INTEGRASE-RELATED"/>
    <property type="match status" value="1"/>
</dbReference>
<name>A0A809RTV1_9BACT</name>
<dbReference type="SUPFAM" id="SSF56349">
    <property type="entry name" value="DNA breaking-rejoining enzymes"/>
    <property type="match status" value="1"/>
</dbReference>
<dbReference type="Gene3D" id="1.10.443.10">
    <property type="entry name" value="Intergrase catalytic core"/>
    <property type="match status" value="1"/>
</dbReference>
<dbReference type="InterPro" id="IPR013762">
    <property type="entry name" value="Integrase-like_cat_sf"/>
</dbReference>
<evidence type="ECO:0000256" key="1">
    <source>
        <dbReference type="ARBA" id="ARBA00008857"/>
    </source>
</evidence>
<proteinExistence type="inferred from homology"/>
<dbReference type="KEGG" id="npy:NPRO_07770"/>
<accession>A0A809RTV1</accession>